<reference evidence="8 9" key="1">
    <citation type="submission" date="2017-05" db="EMBL/GenBank/DDBJ databases">
        <title>Genome of Polynucleobacter sp. MWH-Feld-100.</title>
        <authorList>
            <person name="Hahn M.W."/>
        </authorList>
    </citation>
    <scope>NUCLEOTIDE SEQUENCE [LARGE SCALE GENOMIC DNA]</scope>
    <source>
        <strain evidence="8 9">MWH-Feld-100</strain>
    </source>
</reference>
<sequence>MDKLDALFDFNATALRVRAQRQEILAANIANADTPNYKARDIDFAASLKKALEANVASAANNAAVSSNGNMSLATTHGKHIPGGTGGVNEADLLYRPLIQGSVDGNSVDGEVERTAFVDNAIHYEANITMLNAQIKDMTAALSPTS</sequence>
<dbReference type="PIRSF" id="PIRSF002889">
    <property type="entry name" value="Rod_FlgB"/>
    <property type="match status" value="1"/>
</dbReference>
<evidence type="ECO:0000313" key="9">
    <source>
        <dbReference type="Proteomes" id="UP000197528"/>
    </source>
</evidence>
<name>A0A254PRK9_9BURK</name>
<dbReference type="PANTHER" id="PTHR30435:SF12">
    <property type="entry name" value="FLAGELLAR BASAL BODY ROD PROTEIN FLGB"/>
    <property type="match status" value="1"/>
</dbReference>
<evidence type="ECO:0000313" key="8">
    <source>
        <dbReference type="EMBL" id="OWS69139.1"/>
    </source>
</evidence>
<dbReference type="PANTHER" id="PTHR30435">
    <property type="entry name" value="FLAGELLAR PROTEIN"/>
    <property type="match status" value="1"/>
</dbReference>
<keyword evidence="4 6" id="KW-0975">Bacterial flagellum</keyword>
<dbReference type="NCBIfam" id="TIGR01396">
    <property type="entry name" value="FlgB"/>
    <property type="match status" value="1"/>
</dbReference>
<evidence type="ECO:0000256" key="3">
    <source>
        <dbReference type="ARBA" id="ARBA00014376"/>
    </source>
</evidence>
<organism evidence="8 9">
    <name type="scientific">Polynucleobacter campilacus</name>
    <dbReference type="NCBI Taxonomy" id="1743163"/>
    <lineage>
        <taxon>Bacteria</taxon>
        <taxon>Pseudomonadati</taxon>
        <taxon>Pseudomonadota</taxon>
        <taxon>Betaproteobacteria</taxon>
        <taxon>Burkholderiales</taxon>
        <taxon>Burkholderiaceae</taxon>
        <taxon>Polynucleobacter</taxon>
    </lineage>
</organism>
<dbReference type="RefSeq" id="WP_088526016.1">
    <property type="nucleotide sequence ID" value="NZ_NGUP01000004.1"/>
</dbReference>
<comment type="caution">
    <text evidence="8">The sequence shown here is derived from an EMBL/GenBank/DDBJ whole genome shotgun (WGS) entry which is preliminary data.</text>
</comment>
<comment type="subunit">
    <text evidence="6">The basal body constitutes a major portion of the flagellar organelle and consists of a number of rings mounted on a central rod.</text>
</comment>
<dbReference type="Pfam" id="PF00460">
    <property type="entry name" value="Flg_bb_rod"/>
    <property type="match status" value="1"/>
</dbReference>
<dbReference type="GO" id="GO:0030694">
    <property type="term" value="C:bacterial-type flagellum basal body, rod"/>
    <property type="evidence" value="ECO:0007669"/>
    <property type="project" value="InterPro"/>
</dbReference>
<keyword evidence="9" id="KW-1185">Reference proteome</keyword>
<evidence type="ECO:0000259" key="7">
    <source>
        <dbReference type="Pfam" id="PF00460"/>
    </source>
</evidence>
<accession>A0A254PRK9</accession>
<evidence type="ECO:0000256" key="1">
    <source>
        <dbReference type="ARBA" id="ARBA00004117"/>
    </source>
</evidence>
<dbReference type="InterPro" id="IPR001444">
    <property type="entry name" value="Flag_bb_rod_N"/>
</dbReference>
<dbReference type="Proteomes" id="UP000197528">
    <property type="component" value="Unassembled WGS sequence"/>
</dbReference>
<comment type="function">
    <text evidence="5 6">Structural component of flagellum, the bacterial motility apparatus. Part of the rod structure of flagellar basal body.</text>
</comment>
<dbReference type="GO" id="GO:0071973">
    <property type="term" value="P:bacterial-type flagellum-dependent cell motility"/>
    <property type="evidence" value="ECO:0007669"/>
    <property type="project" value="InterPro"/>
</dbReference>
<evidence type="ECO:0000256" key="6">
    <source>
        <dbReference type="PIRNR" id="PIRNR002889"/>
    </source>
</evidence>
<dbReference type="EMBL" id="NGUP01000004">
    <property type="protein sequence ID" value="OWS69139.1"/>
    <property type="molecule type" value="Genomic_DNA"/>
</dbReference>
<protein>
    <recommendedName>
        <fullName evidence="3 6">Flagellar basal body rod protein FlgB</fullName>
    </recommendedName>
</protein>
<feature type="domain" description="Flagellar basal body rod protein N-terminal" evidence="7">
    <location>
        <begin position="11"/>
        <end position="38"/>
    </location>
</feature>
<gene>
    <name evidence="8" type="ORF">CBI31_08685</name>
</gene>
<comment type="subcellular location">
    <subcellularLocation>
        <location evidence="1 6">Bacterial flagellum basal body</location>
    </subcellularLocation>
</comment>
<comment type="similarity">
    <text evidence="2 6">Belongs to the flagella basal body rod proteins family.</text>
</comment>
<dbReference type="AlphaFoldDB" id="A0A254PRK9"/>
<dbReference type="OrthoDB" id="9788334at2"/>
<dbReference type="InterPro" id="IPR006300">
    <property type="entry name" value="FlgB"/>
</dbReference>
<evidence type="ECO:0000256" key="2">
    <source>
        <dbReference type="ARBA" id="ARBA00009677"/>
    </source>
</evidence>
<evidence type="ECO:0000256" key="5">
    <source>
        <dbReference type="ARBA" id="ARBA00024934"/>
    </source>
</evidence>
<proteinExistence type="inferred from homology"/>
<evidence type="ECO:0000256" key="4">
    <source>
        <dbReference type="ARBA" id="ARBA00023143"/>
    </source>
</evidence>